<evidence type="ECO:0000313" key="2">
    <source>
        <dbReference type="Proteomes" id="UP000273898"/>
    </source>
</evidence>
<comment type="caution">
    <text evidence="1">The sequence shown here is derived from an EMBL/GenBank/DDBJ whole genome shotgun (WGS) entry which is preliminary data.</text>
</comment>
<sequence length="67" mass="7796">MVLSFRLTILASISVRLSIIQKTQFISNILSNKNDVLIRFKYGHLTKGFSFNAINFIMINKYQIFKP</sequence>
<proteinExistence type="predicted"/>
<dbReference type="Proteomes" id="UP000273898">
    <property type="component" value="Unassembled WGS sequence"/>
</dbReference>
<reference evidence="1 2" key="1">
    <citation type="submission" date="2018-10" db="EMBL/GenBank/DDBJ databases">
        <title>Genomic Encyclopedia of Archaeal and Bacterial Type Strains, Phase II (KMG-II): from individual species to whole genera.</title>
        <authorList>
            <person name="Goeker M."/>
        </authorList>
    </citation>
    <scope>NUCLEOTIDE SEQUENCE [LARGE SCALE GENOMIC DNA]</scope>
    <source>
        <strain evidence="1 2">DSM 19624</strain>
    </source>
</reference>
<protein>
    <submittedName>
        <fullName evidence="1">Uncharacterized protein</fullName>
    </submittedName>
</protein>
<dbReference type="EMBL" id="RCCK01000010">
    <property type="protein sequence ID" value="RLJ80323.1"/>
    <property type="molecule type" value="Genomic_DNA"/>
</dbReference>
<organism evidence="1 2">
    <name type="scientific">Pedobacter alluvionis</name>
    <dbReference type="NCBI Taxonomy" id="475253"/>
    <lineage>
        <taxon>Bacteria</taxon>
        <taxon>Pseudomonadati</taxon>
        <taxon>Bacteroidota</taxon>
        <taxon>Sphingobacteriia</taxon>
        <taxon>Sphingobacteriales</taxon>
        <taxon>Sphingobacteriaceae</taxon>
        <taxon>Pedobacter</taxon>
    </lineage>
</organism>
<name>A0A497Y9V4_9SPHI</name>
<evidence type="ECO:0000313" key="1">
    <source>
        <dbReference type="EMBL" id="RLJ80323.1"/>
    </source>
</evidence>
<accession>A0A497Y9V4</accession>
<dbReference type="AlphaFoldDB" id="A0A497Y9V4"/>
<gene>
    <name evidence="1" type="ORF">BCL90_1078</name>
</gene>